<dbReference type="InterPro" id="IPR005949">
    <property type="entry name" value="Form_AcTrfase"/>
</dbReference>
<comment type="subunit">
    <text evidence="12">Homodimer.</text>
</comment>
<dbReference type="EC" id="2.3.1.54" evidence="12"/>
<comment type="catalytic activity">
    <reaction evidence="8 12">
        <text>formate + acetyl-CoA = pyruvate + CoA</text>
        <dbReference type="Rhea" id="RHEA:11844"/>
        <dbReference type="ChEBI" id="CHEBI:15361"/>
        <dbReference type="ChEBI" id="CHEBI:15740"/>
        <dbReference type="ChEBI" id="CHEBI:57287"/>
        <dbReference type="ChEBI" id="CHEBI:57288"/>
        <dbReference type="EC" id="2.3.1.54"/>
    </reaction>
</comment>
<feature type="domain" description="PFL" evidence="14">
    <location>
        <begin position="50"/>
        <end position="649"/>
    </location>
</feature>
<evidence type="ECO:0000256" key="10">
    <source>
        <dbReference type="PIRSR" id="PIRSR000379-2"/>
    </source>
</evidence>
<comment type="pathway">
    <text evidence="12">Fermentation; pyruvate fermentation; formate from pyruvate: step 1/1.</text>
</comment>
<proteinExistence type="inferred from homology"/>
<evidence type="ECO:0000256" key="5">
    <source>
        <dbReference type="ARBA" id="ARBA00022818"/>
    </source>
</evidence>
<comment type="subcellular location">
    <subcellularLocation>
        <location evidence="1 12">Cytoplasm</location>
    </subcellularLocation>
</comment>
<evidence type="ECO:0000256" key="7">
    <source>
        <dbReference type="ARBA" id="ARBA00023315"/>
    </source>
</evidence>
<dbReference type="EMBL" id="UFSX01000001">
    <property type="protein sequence ID" value="SUV28801.1"/>
    <property type="molecule type" value="Genomic_DNA"/>
</dbReference>
<feature type="domain" description="Glycine radical" evidence="13">
    <location>
        <begin position="656"/>
        <end position="779"/>
    </location>
</feature>
<feature type="modified residue" description="Glycine radical" evidence="10 11">
    <location>
        <position position="754"/>
    </location>
</feature>
<dbReference type="PANTHER" id="PTHR30191">
    <property type="entry name" value="FORMATE ACETYLTRANSFERASE"/>
    <property type="match status" value="1"/>
</dbReference>
<dbReference type="PROSITE" id="PS51149">
    <property type="entry name" value="GLY_RADICAL_2"/>
    <property type="match status" value="1"/>
</dbReference>
<feature type="active site" description="S-acetylcysteine intermediate" evidence="9">
    <location>
        <position position="443"/>
    </location>
</feature>
<dbReference type="Pfam" id="PF01228">
    <property type="entry name" value="Gly_radical"/>
    <property type="match status" value="1"/>
</dbReference>
<dbReference type="PROSITE" id="PS00850">
    <property type="entry name" value="GLY_RADICAL_1"/>
    <property type="match status" value="1"/>
</dbReference>
<dbReference type="SUPFAM" id="SSF51998">
    <property type="entry name" value="PFL-like glycyl radical enzymes"/>
    <property type="match status" value="1"/>
</dbReference>
<dbReference type="InterPro" id="IPR001150">
    <property type="entry name" value="Gly_radical"/>
</dbReference>
<keyword evidence="12" id="KW-0313">Glucose metabolism</keyword>
<dbReference type="Proteomes" id="UP000254424">
    <property type="component" value="Unassembled WGS sequence"/>
</dbReference>
<evidence type="ECO:0000256" key="11">
    <source>
        <dbReference type="PROSITE-ProRule" id="PRU00493"/>
    </source>
</evidence>
<dbReference type="GO" id="GO:0008861">
    <property type="term" value="F:formate C-acetyltransferase activity"/>
    <property type="evidence" value="ECO:0007669"/>
    <property type="project" value="UniProtKB-UniRule"/>
</dbReference>
<dbReference type="InterPro" id="IPR050244">
    <property type="entry name" value="Auton_GlycylRad_Cofactor"/>
</dbReference>
<dbReference type="STRING" id="483216.BACEGG_01611"/>
<keyword evidence="6 12" id="KW-0119">Carbohydrate metabolism</keyword>
<dbReference type="PIRSF" id="PIRSF000379">
    <property type="entry name" value="For_Ac_trans_1"/>
    <property type="match status" value="1"/>
</dbReference>
<comment type="similarity">
    <text evidence="2 12">Belongs to the glycyl radical enzyme (GRE) family. PFL subfamily.</text>
</comment>
<evidence type="ECO:0000313" key="16">
    <source>
        <dbReference type="Proteomes" id="UP000254424"/>
    </source>
</evidence>
<evidence type="ECO:0000256" key="6">
    <source>
        <dbReference type="ARBA" id="ARBA00023277"/>
    </source>
</evidence>
<evidence type="ECO:0000256" key="2">
    <source>
        <dbReference type="ARBA" id="ARBA00008375"/>
    </source>
</evidence>
<accession>A0A380YMC6</accession>
<evidence type="ECO:0000256" key="3">
    <source>
        <dbReference type="ARBA" id="ARBA00022490"/>
    </source>
</evidence>
<keyword evidence="4 12" id="KW-0808">Transferase</keyword>
<dbReference type="CDD" id="cd01678">
    <property type="entry name" value="PFL1"/>
    <property type="match status" value="1"/>
</dbReference>
<evidence type="ECO:0000256" key="1">
    <source>
        <dbReference type="ARBA" id="ARBA00004496"/>
    </source>
</evidence>
<organism evidence="15 16">
    <name type="scientific">Bacteroides eggerthii</name>
    <dbReference type="NCBI Taxonomy" id="28111"/>
    <lineage>
        <taxon>Bacteria</taxon>
        <taxon>Pseudomonadati</taxon>
        <taxon>Bacteroidota</taxon>
        <taxon>Bacteroidia</taxon>
        <taxon>Bacteroidales</taxon>
        <taxon>Bacteroidaceae</taxon>
        <taxon>Bacteroides</taxon>
    </lineage>
</organism>
<dbReference type="Pfam" id="PF02901">
    <property type="entry name" value="PFL-like"/>
    <property type="match status" value="1"/>
</dbReference>
<dbReference type="NCBIfam" id="TIGR01255">
    <property type="entry name" value="pyr_form_ly_1"/>
    <property type="match status" value="1"/>
</dbReference>
<evidence type="ECO:0000256" key="12">
    <source>
        <dbReference type="RuleBase" id="RU368075"/>
    </source>
</evidence>
<dbReference type="AlphaFoldDB" id="A0A380YMC6"/>
<evidence type="ECO:0000259" key="14">
    <source>
        <dbReference type="PROSITE" id="PS51554"/>
    </source>
</evidence>
<dbReference type="UniPathway" id="UPA00920">
    <property type="reaction ID" value="UER00891"/>
</dbReference>
<keyword evidence="3 12" id="KW-0963">Cytoplasm</keyword>
<evidence type="ECO:0000259" key="13">
    <source>
        <dbReference type="PROSITE" id="PS51149"/>
    </source>
</evidence>
<protein>
    <recommendedName>
        <fullName evidence="12">Formate acetyltransferase</fullName>
        <ecNumber evidence="12">2.3.1.54</ecNumber>
    </recommendedName>
    <alternativeName>
        <fullName evidence="12">Pyruvate formate-lyase</fullName>
    </alternativeName>
</protein>
<name>A0A380YMC6_9BACE</name>
<dbReference type="PANTHER" id="PTHR30191:SF0">
    <property type="entry name" value="FORMATE ACETYLTRANSFERASE 1"/>
    <property type="match status" value="1"/>
</dbReference>
<dbReference type="PROSITE" id="PS51554">
    <property type="entry name" value="PFL"/>
    <property type="match status" value="1"/>
</dbReference>
<evidence type="ECO:0000256" key="4">
    <source>
        <dbReference type="ARBA" id="ARBA00022679"/>
    </source>
</evidence>
<dbReference type="GO" id="GO:0005829">
    <property type="term" value="C:cytosol"/>
    <property type="evidence" value="ECO:0007669"/>
    <property type="project" value="TreeGrafter"/>
</dbReference>
<dbReference type="InterPro" id="IPR004184">
    <property type="entry name" value="PFL_dom"/>
</dbReference>
<dbReference type="InterPro" id="IPR019777">
    <property type="entry name" value="Form_AcTrfase_GR_CS"/>
</dbReference>
<reference evidence="15 16" key="1">
    <citation type="submission" date="2018-06" db="EMBL/GenBank/DDBJ databases">
        <authorList>
            <consortium name="Pathogen Informatics"/>
            <person name="Doyle S."/>
        </authorList>
    </citation>
    <scope>NUCLEOTIDE SEQUENCE [LARGE SCALE GENOMIC DNA]</scope>
    <source>
        <strain evidence="15 16">NCTC11155</strain>
    </source>
</reference>
<feature type="active site" description="Cysteine radical intermediate" evidence="9">
    <location>
        <position position="444"/>
    </location>
</feature>
<keyword evidence="5 10" id="KW-0556">Organic radical</keyword>
<keyword evidence="7 12" id="KW-0012">Acyltransferase</keyword>
<sequence>MFFSIKTVHFIVQLRKYFRNFAPSIRITYLITFKKNIMELNKTFIDGLWNKEINVSDFVSKNITPYTGDASFLQGPTERTKRIWDLCLKALEEERANNGVRSLDHKTVSTITSHKAGYIDKENELIVGLQTDELLRRAIKPFGGINVVAKACRENGVEVDDKVKDIFTHYRKTHNDGVFDVYTEEIRSFRSLGFLTGLPDNYARGRIIGDYRRLALYGIDRLIEAKQEDLHNLTGPMTEARIRLREEVAEQIKALKDIKTMGEYYGLDLSRPATSAQEAVQWVYMAYLAAVKEQDGAAMSLGNVSSFLDIYIEYDLAHGKIDETFAQELIDQFIIKLRMVRHLRMQSYNDIFAGDPTWVTEAIGGRFNDGRVKVTKTSFRFLQTLYNLGPSPEPNMTVLWSPELPEGFKDFCAKVSVDTSSIQYENDNLMREVRNCDDYGIACCVSYQAIGKQIQFFGARANLAKALLLAINGGRCENTGTVMVKGIPVLTNDTLNFEEVMANYKKVLTEIARVYNEAMNIIHYMHDKYYYEKAQMAFVDTDPRINLAYGVAGLSIAIDSLSAIKYAKVTARRNDIGLTEGFDIEGAFPCFGNNDDRVDHLGVDLVYYFSEELKKLPVYKNARPTLSLLTITSNVMYGKKTGATPDGRAKGVAFAPGANPMHGRDKNGAIASLSSVAKLRYRDSQDGISNTFSIVPKSLGPTAEERVENLVTMMDGYFTKGAHHLNVNVLNREMLEDAMEHPEKYPQLTIRVSGYAVNFVKLSREHQLEVISRSFHERM</sequence>
<evidence type="ECO:0000256" key="8">
    <source>
        <dbReference type="ARBA" id="ARBA00049029"/>
    </source>
</evidence>
<dbReference type="Gene3D" id="3.20.70.20">
    <property type="match status" value="1"/>
</dbReference>
<gene>
    <name evidence="15" type="primary">pflB</name>
    <name evidence="15" type="ORF">NCTC11155_00755</name>
</gene>
<dbReference type="GO" id="GO:0006006">
    <property type="term" value="P:glucose metabolic process"/>
    <property type="evidence" value="ECO:0007669"/>
    <property type="project" value="UniProtKB-UniRule"/>
</dbReference>
<evidence type="ECO:0000256" key="9">
    <source>
        <dbReference type="PIRSR" id="PIRSR000379-1"/>
    </source>
</evidence>
<evidence type="ECO:0000313" key="15">
    <source>
        <dbReference type="EMBL" id="SUV28801.1"/>
    </source>
</evidence>